<dbReference type="PANTHER" id="PTHR23155:SF1044">
    <property type="entry name" value="DISEASE RESISTANCE PROTEIN RPS2"/>
    <property type="match status" value="1"/>
</dbReference>
<evidence type="ECO:0008006" key="4">
    <source>
        <dbReference type="Google" id="ProtNLM"/>
    </source>
</evidence>
<dbReference type="EMBL" id="JACBKZ010000005">
    <property type="protein sequence ID" value="KAF5950254.1"/>
    <property type="molecule type" value="Genomic_DNA"/>
</dbReference>
<dbReference type="PANTHER" id="PTHR23155">
    <property type="entry name" value="DISEASE RESISTANCE PROTEIN RP"/>
    <property type="match status" value="1"/>
</dbReference>
<dbReference type="GO" id="GO:0043531">
    <property type="term" value="F:ADP binding"/>
    <property type="evidence" value="ECO:0007669"/>
    <property type="project" value="InterPro"/>
</dbReference>
<dbReference type="InterPro" id="IPR042197">
    <property type="entry name" value="Apaf_helical"/>
</dbReference>
<comment type="caution">
    <text evidence="2">The sequence shown here is derived from an EMBL/GenBank/DDBJ whole genome shotgun (WGS) entry which is preliminary data.</text>
</comment>
<accession>A0A7J7HEB9</accession>
<proteinExistence type="predicted"/>
<reference evidence="3" key="1">
    <citation type="journal article" date="2020" name="Nat. Commun.">
        <title>Genome assembly of wild tea tree DASZ reveals pedigree and selection history of tea varieties.</title>
        <authorList>
            <person name="Zhang W."/>
            <person name="Zhang Y."/>
            <person name="Qiu H."/>
            <person name="Guo Y."/>
            <person name="Wan H."/>
            <person name="Zhang X."/>
            <person name="Scossa F."/>
            <person name="Alseekh S."/>
            <person name="Zhang Q."/>
            <person name="Wang P."/>
            <person name="Xu L."/>
            <person name="Schmidt M.H."/>
            <person name="Jia X."/>
            <person name="Li D."/>
            <person name="Zhu A."/>
            <person name="Guo F."/>
            <person name="Chen W."/>
            <person name="Ni D."/>
            <person name="Usadel B."/>
            <person name="Fernie A.R."/>
            <person name="Wen W."/>
        </authorList>
    </citation>
    <scope>NUCLEOTIDE SEQUENCE [LARGE SCALE GENOMIC DNA]</scope>
    <source>
        <strain evidence="3">cv. G240</strain>
    </source>
</reference>
<dbReference type="Gene3D" id="3.40.50.1110">
    <property type="entry name" value="SGNH hydrolase"/>
    <property type="match status" value="1"/>
</dbReference>
<evidence type="ECO:0000313" key="2">
    <source>
        <dbReference type="EMBL" id="KAF5950254.1"/>
    </source>
</evidence>
<dbReference type="InterPro" id="IPR036514">
    <property type="entry name" value="SGNH_hydro_sf"/>
</dbReference>
<evidence type="ECO:0000256" key="1">
    <source>
        <dbReference type="ARBA" id="ARBA00022614"/>
    </source>
</evidence>
<dbReference type="GO" id="GO:0098542">
    <property type="term" value="P:defense response to other organism"/>
    <property type="evidence" value="ECO:0007669"/>
    <property type="project" value="TreeGrafter"/>
</dbReference>
<reference evidence="2 3" key="2">
    <citation type="submission" date="2020-07" db="EMBL/GenBank/DDBJ databases">
        <title>Genome assembly of wild tea tree DASZ reveals pedigree and selection history of tea varieties.</title>
        <authorList>
            <person name="Zhang W."/>
        </authorList>
    </citation>
    <scope>NUCLEOTIDE SEQUENCE [LARGE SCALE GENOMIC DNA]</scope>
    <source>
        <strain evidence="3">cv. G240</strain>
        <tissue evidence="2">Leaf</tissue>
    </source>
</reference>
<sequence length="255" mass="28157">MTQASTSVPAFYVFGDSTVDAGNNNIEDGIKANFYPYGVDYNNQSNGCFTNGLTAADLMGIEMGNLVLILIDTRTGDQDGSWTVDKVLEMEVFSPEEAWTLFRDQVGGVIVDSPNIQPIAEAIVNDCGGLPLNLIVIGRALRNQNNAIVWKLTLHDYQSLGGLKTRDSEALIRQLKFSYDRLKGHATKCCFLYTALYQEGYEIRVSELVKHWIEEGLIAGHLVDANEKELGIVKDHVDAFLLESSDDGVLSRCIE</sequence>
<dbReference type="InterPro" id="IPR027417">
    <property type="entry name" value="P-loop_NTPase"/>
</dbReference>
<keyword evidence="1" id="KW-0433">Leucine-rich repeat</keyword>
<dbReference type="Gene3D" id="1.10.8.430">
    <property type="entry name" value="Helical domain of apoptotic protease-activating factors"/>
    <property type="match status" value="1"/>
</dbReference>
<dbReference type="AlphaFoldDB" id="A0A7J7HEB9"/>
<dbReference type="Proteomes" id="UP000593564">
    <property type="component" value="Unassembled WGS sequence"/>
</dbReference>
<evidence type="ECO:0000313" key="3">
    <source>
        <dbReference type="Proteomes" id="UP000593564"/>
    </source>
</evidence>
<dbReference type="InterPro" id="IPR044974">
    <property type="entry name" value="Disease_R_plants"/>
</dbReference>
<organism evidence="2 3">
    <name type="scientific">Camellia sinensis</name>
    <name type="common">Tea plant</name>
    <name type="synonym">Thea sinensis</name>
    <dbReference type="NCBI Taxonomy" id="4442"/>
    <lineage>
        <taxon>Eukaryota</taxon>
        <taxon>Viridiplantae</taxon>
        <taxon>Streptophyta</taxon>
        <taxon>Embryophyta</taxon>
        <taxon>Tracheophyta</taxon>
        <taxon>Spermatophyta</taxon>
        <taxon>Magnoliopsida</taxon>
        <taxon>eudicotyledons</taxon>
        <taxon>Gunneridae</taxon>
        <taxon>Pentapetalae</taxon>
        <taxon>asterids</taxon>
        <taxon>Ericales</taxon>
        <taxon>Theaceae</taxon>
        <taxon>Camellia</taxon>
    </lineage>
</organism>
<protein>
    <recommendedName>
        <fullName evidence="4">NB-ARC domain-containing protein</fullName>
    </recommendedName>
</protein>
<gene>
    <name evidence="2" type="ORF">HYC85_012247</name>
</gene>
<keyword evidence="3" id="KW-1185">Reference proteome</keyword>
<name>A0A7J7HEB9_CAMSI</name>
<dbReference type="SUPFAM" id="SSF52540">
    <property type="entry name" value="P-loop containing nucleoside triphosphate hydrolases"/>
    <property type="match status" value="1"/>
</dbReference>